<protein>
    <submittedName>
        <fullName evidence="2">Uncharacterized protein</fullName>
    </submittedName>
</protein>
<organism evidence="2">
    <name type="scientific">viral metagenome</name>
    <dbReference type="NCBI Taxonomy" id="1070528"/>
    <lineage>
        <taxon>unclassified sequences</taxon>
        <taxon>metagenomes</taxon>
        <taxon>organismal metagenomes</taxon>
    </lineage>
</organism>
<sequence length="120" mass="14608">MYTRVHPHEENNDGEENVRLSQRRGPIKTLIKNKEYEKYKCHVCKNNEPYYQCPTCKLVVCSECTINNNICKYCFDYNEKEKNEKEKNEKEKNEKEKNNLVWFKNTNGKYKKWCFCCMNK</sequence>
<feature type="region of interest" description="Disordered" evidence="1">
    <location>
        <begin position="1"/>
        <end position="23"/>
    </location>
</feature>
<accession>A0A6C0EGK7</accession>
<proteinExistence type="predicted"/>
<name>A0A6C0EGK7_9ZZZZ</name>
<dbReference type="EMBL" id="MN738855">
    <property type="protein sequence ID" value="QHT28347.1"/>
    <property type="molecule type" value="Genomic_DNA"/>
</dbReference>
<reference evidence="2" key="1">
    <citation type="journal article" date="2020" name="Nature">
        <title>Giant virus diversity and host interactions through global metagenomics.</title>
        <authorList>
            <person name="Schulz F."/>
            <person name="Roux S."/>
            <person name="Paez-Espino D."/>
            <person name="Jungbluth S."/>
            <person name="Walsh D.A."/>
            <person name="Denef V.J."/>
            <person name="McMahon K.D."/>
            <person name="Konstantinidis K.T."/>
            <person name="Eloe-Fadrosh E.A."/>
            <person name="Kyrpides N.C."/>
            <person name="Woyke T."/>
        </authorList>
    </citation>
    <scope>NUCLEOTIDE SEQUENCE</scope>
    <source>
        <strain evidence="2">GVMAG-M-3300001348-25</strain>
    </source>
</reference>
<evidence type="ECO:0000256" key="1">
    <source>
        <dbReference type="SAM" id="MobiDB-lite"/>
    </source>
</evidence>
<dbReference type="AlphaFoldDB" id="A0A6C0EGK7"/>
<evidence type="ECO:0000313" key="2">
    <source>
        <dbReference type="EMBL" id="QHT28347.1"/>
    </source>
</evidence>
<feature type="compositionally biased region" description="Basic and acidic residues" evidence="1">
    <location>
        <begin position="1"/>
        <end position="11"/>
    </location>
</feature>